<dbReference type="RefSeq" id="WP_089252730.1">
    <property type="nucleotide sequence ID" value="NZ_FZOW01000033.1"/>
</dbReference>
<gene>
    <name evidence="3" type="ORF">SAMN05421642_13333</name>
</gene>
<sequence length="87" mass="9289">MIISILAQQPTGPEFGKSSPVGLVIIVALLVGTAFLIWSMNKQIKKLPESFEKDDPGADREFDEGTDRGAVRDTGDVKPSDSTPGDS</sequence>
<proteinExistence type="predicted"/>
<evidence type="ECO:0000256" key="2">
    <source>
        <dbReference type="SAM" id="Phobius"/>
    </source>
</evidence>
<keyword evidence="2" id="KW-1133">Transmembrane helix</keyword>
<dbReference type="EMBL" id="FZOW01000033">
    <property type="protein sequence ID" value="SNT51773.1"/>
    <property type="molecule type" value="Genomic_DNA"/>
</dbReference>
<keyword evidence="2" id="KW-0472">Membrane</keyword>
<dbReference type="STRING" id="398843.A3K89_06405"/>
<evidence type="ECO:0000313" key="3">
    <source>
        <dbReference type="EMBL" id="SNT51773.1"/>
    </source>
</evidence>
<keyword evidence="2" id="KW-0812">Transmembrane</keyword>
<feature type="region of interest" description="Disordered" evidence="1">
    <location>
        <begin position="48"/>
        <end position="87"/>
    </location>
</feature>
<accession>A0A239NBA6</accession>
<dbReference type="AlphaFoldDB" id="A0A239NBA6"/>
<feature type="compositionally biased region" description="Basic and acidic residues" evidence="1">
    <location>
        <begin position="48"/>
        <end position="79"/>
    </location>
</feature>
<dbReference type="OrthoDB" id="4775389at2"/>
<protein>
    <submittedName>
        <fullName evidence="3">Uncharacterized protein</fullName>
    </submittedName>
</protein>
<organism evidence="3 4">
    <name type="scientific">Rhodococcoides kyotonense</name>
    <dbReference type="NCBI Taxonomy" id="398843"/>
    <lineage>
        <taxon>Bacteria</taxon>
        <taxon>Bacillati</taxon>
        <taxon>Actinomycetota</taxon>
        <taxon>Actinomycetes</taxon>
        <taxon>Mycobacteriales</taxon>
        <taxon>Nocardiaceae</taxon>
        <taxon>Rhodococcoides</taxon>
    </lineage>
</organism>
<dbReference type="Proteomes" id="UP000198327">
    <property type="component" value="Unassembled WGS sequence"/>
</dbReference>
<keyword evidence="4" id="KW-1185">Reference proteome</keyword>
<reference evidence="4" key="1">
    <citation type="submission" date="2017-06" db="EMBL/GenBank/DDBJ databases">
        <authorList>
            <person name="Varghese N."/>
            <person name="Submissions S."/>
        </authorList>
    </citation>
    <scope>NUCLEOTIDE SEQUENCE [LARGE SCALE GENOMIC DNA]</scope>
    <source>
        <strain evidence="4">JCM 23211</strain>
    </source>
</reference>
<feature type="transmembrane region" description="Helical" evidence="2">
    <location>
        <begin position="20"/>
        <end position="38"/>
    </location>
</feature>
<evidence type="ECO:0000256" key="1">
    <source>
        <dbReference type="SAM" id="MobiDB-lite"/>
    </source>
</evidence>
<name>A0A239NBA6_9NOCA</name>
<evidence type="ECO:0000313" key="4">
    <source>
        <dbReference type="Proteomes" id="UP000198327"/>
    </source>
</evidence>